<reference evidence="4 5" key="1">
    <citation type="submission" date="2024-07" db="EMBL/GenBank/DDBJ databases">
        <title>Section-level genome sequencing and comparative genomics of Aspergillus sections Usti and Cavernicolus.</title>
        <authorList>
            <consortium name="Lawrence Berkeley National Laboratory"/>
            <person name="Nybo J.L."/>
            <person name="Vesth T.C."/>
            <person name="Theobald S."/>
            <person name="Frisvad J.C."/>
            <person name="Larsen T.O."/>
            <person name="Kjaerboelling I."/>
            <person name="Rothschild-Mancinelli K."/>
            <person name="Lyhne E.K."/>
            <person name="Kogle M.E."/>
            <person name="Barry K."/>
            <person name="Clum A."/>
            <person name="Na H."/>
            <person name="Ledsgaard L."/>
            <person name="Lin J."/>
            <person name="Lipzen A."/>
            <person name="Kuo A."/>
            <person name="Riley R."/>
            <person name="Mondo S."/>
            <person name="Labutti K."/>
            <person name="Haridas S."/>
            <person name="Pangalinan J."/>
            <person name="Salamov A.A."/>
            <person name="Simmons B.A."/>
            <person name="Magnuson J.K."/>
            <person name="Chen J."/>
            <person name="Drula E."/>
            <person name="Henrissat B."/>
            <person name="Wiebenga A."/>
            <person name="Lubbers R.J."/>
            <person name="Gomes A.C."/>
            <person name="Makela M.R."/>
            <person name="Stajich J."/>
            <person name="Grigoriev I.V."/>
            <person name="Mortensen U.H."/>
            <person name="De Vries R.P."/>
            <person name="Baker S.E."/>
            <person name="Andersen M.R."/>
        </authorList>
    </citation>
    <scope>NUCLEOTIDE SEQUENCE [LARGE SCALE GENOMIC DNA]</scope>
    <source>
        <strain evidence="4 5">CBS 588.65</strain>
    </source>
</reference>
<feature type="transmembrane region" description="Helical" evidence="1">
    <location>
        <begin position="72"/>
        <end position="95"/>
    </location>
</feature>
<proteinExistence type="predicted"/>
<feature type="transmembrane region" description="Helical" evidence="1">
    <location>
        <begin position="143"/>
        <end position="164"/>
    </location>
</feature>
<dbReference type="PANTHER" id="PTHR37994:SF3">
    <property type="entry name" value="ER TRANSPORTER 6TM N-TERMINAL DOMAIN-CONTAINING PROTEIN"/>
    <property type="match status" value="1"/>
</dbReference>
<comment type="caution">
    <text evidence="4">The sequence shown here is derived from an EMBL/GenBank/DDBJ whole genome shotgun (WGS) entry which is preliminary data.</text>
</comment>
<dbReference type="Pfam" id="PF10334">
    <property type="entry name" value="BRE4"/>
    <property type="match status" value="1"/>
</dbReference>
<keyword evidence="1" id="KW-0472">Membrane</keyword>
<feature type="domain" description="Putative ER transporter 6TM N-terminal" evidence="3">
    <location>
        <begin position="14"/>
        <end position="453"/>
    </location>
</feature>
<organism evidence="4 5">
    <name type="scientific">Aspergillus granulosus</name>
    <dbReference type="NCBI Taxonomy" id="176169"/>
    <lineage>
        <taxon>Eukaryota</taxon>
        <taxon>Fungi</taxon>
        <taxon>Dikarya</taxon>
        <taxon>Ascomycota</taxon>
        <taxon>Pezizomycotina</taxon>
        <taxon>Eurotiomycetes</taxon>
        <taxon>Eurotiomycetidae</taxon>
        <taxon>Eurotiales</taxon>
        <taxon>Aspergillaceae</taxon>
        <taxon>Aspergillus</taxon>
        <taxon>Aspergillus subgen. Nidulantes</taxon>
    </lineage>
</organism>
<dbReference type="PANTHER" id="PTHR37994">
    <property type="entry name" value="ARAE_2_N DOMAIN-CONTAINING PROTEIN-RELATED"/>
    <property type="match status" value="1"/>
</dbReference>
<keyword evidence="1" id="KW-0812">Transmembrane</keyword>
<evidence type="ECO:0000313" key="5">
    <source>
        <dbReference type="Proteomes" id="UP001610334"/>
    </source>
</evidence>
<evidence type="ECO:0000259" key="3">
    <source>
        <dbReference type="Pfam" id="PF10337"/>
    </source>
</evidence>
<dbReference type="Proteomes" id="UP001610334">
    <property type="component" value="Unassembled WGS sequence"/>
</dbReference>
<accession>A0ABR4HRC0</accession>
<dbReference type="EMBL" id="JBFXLT010000015">
    <property type="protein sequence ID" value="KAL2818029.1"/>
    <property type="molecule type" value="Genomic_DNA"/>
</dbReference>
<evidence type="ECO:0008006" key="6">
    <source>
        <dbReference type="Google" id="ProtNLM"/>
    </source>
</evidence>
<evidence type="ECO:0000259" key="2">
    <source>
        <dbReference type="Pfam" id="PF10334"/>
    </source>
</evidence>
<feature type="transmembrane region" description="Helical" evidence="1">
    <location>
        <begin position="206"/>
        <end position="225"/>
    </location>
</feature>
<feature type="transmembrane region" description="Helical" evidence="1">
    <location>
        <begin position="602"/>
        <end position="620"/>
    </location>
</feature>
<evidence type="ECO:0000256" key="1">
    <source>
        <dbReference type="SAM" id="Phobius"/>
    </source>
</evidence>
<feature type="transmembrane region" description="Helical" evidence="1">
    <location>
        <begin position="654"/>
        <end position="674"/>
    </location>
</feature>
<gene>
    <name evidence="4" type="ORF">BJX63DRAFT_440324</name>
</gene>
<feature type="transmembrane region" description="Helical" evidence="1">
    <location>
        <begin position="686"/>
        <end position="704"/>
    </location>
</feature>
<feature type="domain" description="DUF2421" evidence="2">
    <location>
        <begin position="766"/>
        <end position="974"/>
    </location>
</feature>
<keyword evidence="5" id="KW-1185">Reference proteome</keyword>
<feature type="transmembrane region" description="Helical" evidence="1">
    <location>
        <begin position="710"/>
        <end position="728"/>
    </location>
</feature>
<evidence type="ECO:0000313" key="4">
    <source>
        <dbReference type="EMBL" id="KAL2818029.1"/>
    </source>
</evidence>
<feature type="transmembrane region" description="Helical" evidence="1">
    <location>
        <begin position="34"/>
        <end position="66"/>
    </location>
</feature>
<sequence length="984" mass="108637">MAVSETIKKPRRRLPPFLDHFNVREFKTFFRCWVAVWVACILMFIQPVLSNFGADVFFACVVLFIVPPSGVLFVYILGVVTLFVGICLAWAWGVITLKAALAARSAAEMQALLASLQQAVGIEAQATGESGSRISQRIIFDGWMLDTRVTVVIYCMLCPFIYFMARLRAANPKATLGFLFSIIITDSFLCFGPVLPSFDGTLPLPLVKPAAVGVGIGLACTILFFPQSTVGIILEGINDVVEDLKAPLQFLFTASSMALGKADAEYLGKCQAKVIGGYQKLEPSFAFLPLDFSIGCWGADVVKAFQDPIRQLVMAILALSDFHCSGIKGDIQINELRGRLIDSSDEALDMKKFDKKKSREVGAHQRAQLAELVNALYKEDHSILEELATKLRGTSLTAIEGCLEGLTVIQESLQFVGRQHWYRKASPAEHDQAHERIQTVFGSLRETHTKFLHDMAEGLEEAYGPVLDDFAAQKHQPGNFSGIIIYMNFQEHMVNTLTRTEMLLEQVSNHFSAALRTRLWWPTRIKYAVSWALKRHTKAPTMTAGATPDNPGKLERNEATKAANNKRSPLLGARRGYRPRARHPVGKAILGLYNWIACDEGLYALRIVVVTIAVSIPAVLPSTAGFFYREKGLWALVTSQLGLAVYMADFTFSTFSPAAGTLGGGLLGLLGWYIGSGGGPGNPYGLSAVCAVFLIILLWIRLYIPQNHIPGGTLAAATFLLVIVYSYVDTHNPTYGDPGVGYNVFWRRLLLILIGSGAATIVQIFPYPPSAAHHVCKSLSRSARNLSDYYALLLSSWTQTKADRRALVEPIWMEITQALHILIDPISNLRFEFSSSRFDSATLEQIRQIHHIINNNLARLLVASAALPREYRDQLTQMTGMLDHRCIGEVMAVLGICEQALWTGDSPPEILPTPLVRRALEYGRSHQTGYSLSAEMIKDKDYHQYCVALAAYVRFLGRIDDLVLVIKGALGEAHLVADDLADQV</sequence>
<feature type="transmembrane region" description="Helical" evidence="1">
    <location>
        <begin position="749"/>
        <end position="767"/>
    </location>
</feature>
<dbReference type="Pfam" id="PF10337">
    <property type="entry name" value="ArAE_2_N"/>
    <property type="match status" value="1"/>
</dbReference>
<dbReference type="InterPro" id="IPR018820">
    <property type="entry name" value="BRE4-related_DUF2421"/>
</dbReference>
<dbReference type="InterPro" id="IPR018823">
    <property type="entry name" value="ArAE_2_N"/>
</dbReference>
<feature type="transmembrane region" description="Helical" evidence="1">
    <location>
        <begin position="176"/>
        <end position="194"/>
    </location>
</feature>
<keyword evidence="1" id="KW-1133">Transmembrane helix</keyword>
<name>A0ABR4HRC0_9EURO</name>
<protein>
    <recommendedName>
        <fullName evidence="6">ER transporter 6TM N-terminal domain-containing protein</fullName>
    </recommendedName>
</protein>